<name>A0A2H0UJ42_9BACT</name>
<keyword evidence="1" id="KW-1133">Transmembrane helix</keyword>
<feature type="transmembrane region" description="Helical" evidence="1">
    <location>
        <begin position="6"/>
        <end position="23"/>
    </location>
</feature>
<evidence type="ECO:0000313" key="2">
    <source>
        <dbReference type="EMBL" id="PIR86418.1"/>
    </source>
</evidence>
<protein>
    <submittedName>
        <fullName evidence="2">Uncharacterized protein</fullName>
    </submittedName>
</protein>
<dbReference type="AlphaFoldDB" id="A0A2H0UJ42"/>
<keyword evidence="1" id="KW-0472">Membrane</keyword>
<gene>
    <name evidence="2" type="ORF">COU13_01010</name>
</gene>
<dbReference type="EMBL" id="PFBF01000020">
    <property type="protein sequence ID" value="PIR86418.1"/>
    <property type="molecule type" value="Genomic_DNA"/>
</dbReference>
<dbReference type="Proteomes" id="UP000230706">
    <property type="component" value="Unassembled WGS sequence"/>
</dbReference>
<proteinExistence type="predicted"/>
<reference evidence="3" key="1">
    <citation type="submission" date="2017-09" db="EMBL/GenBank/DDBJ databases">
        <title>Depth-based differentiation of microbial function through sediment-hosted aquifers and enrichment of novel symbionts in the deep terrestrial subsurface.</title>
        <authorList>
            <person name="Probst A.J."/>
            <person name="Ladd B."/>
            <person name="Jarett J.K."/>
            <person name="Geller-Mcgrath D.E."/>
            <person name="Sieber C.M.K."/>
            <person name="Emerson J.B."/>
            <person name="Anantharaman K."/>
            <person name="Thomas B.C."/>
            <person name="Malmstrom R."/>
            <person name="Stieglmeier M."/>
            <person name="Klingl A."/>
            <person name="Woyke T."/>
            <person name="Ryan C.M."/>
            <person name="Banfield J.F."/>
        </authorList>
    </citation>
    <scope>NUCLEOTIDE SEQUENCE [LARGE SCALE GENOMIC DNA]</scope>
</reference>
<accession>A0A2H0UJ42</accession>
<evidence type="ECO:0000313" key="3">
    <source>
        <dbReference type="Proteomes" id="UP000230706"/>
    </source>
</evidence>
<organism evidence="2 3">
    <name type="scientific">Candidatus Kaiserbacteria bacterium CG10_big_fil_rev_8_21_14_0_10_43_70</name>
    <dbReference type="NCBI Taxonomy" id="1974605"/>
    <lineage>
        <taxon>Bacteria</taxon>
        <taxon>Candidatus Kaiseribacteriota</taxon>
    </lineage>
</organism>
<evidence type="ECO:0000256" key="1">
    <source>
        <dbReference type="SAM" id="Phobius"/>
    </source>
</evidence>
<sequence>MHPFVTSIIGVVIILFLGTILVLDKSATSPSDSSAYTWGKYGSGRLTDITANQGSLGIPAPLEARYTEEDFYALLSDTRDKPYASLIPKTNVYESRFAGTTTNSEITFNADEITELLASISPTAQIVAQYNPLEDEFLFSDIYAFVPAKVAPEEEEPTSFNQRQRDLHDYGNEAGSYIQSFSERWRDQSQILKQFIEDIGNEEKAMQVDDLSFALIRVGIDLENMDIVPDDAQGAHTRLVSGYKSIGQKLASVASARSDEELLNAVIAYNEAADDFAEDYLSVVTLISVAEVSFSSSEPGSIFVFKPSLTL</sequence>
<comment type="caution">
    <text evidence="2">The sequence shown here is derived from an EMBL/GenBank/DDBJ whole genome shotgun (WGS) entry which is preliminary data.</text>
</comment>
<keyword evidence="1" id="KW-0812">Transmembrane</keyword>